<reference evidence="1" key="1">
    <citation type="submission" date="2014-09" db="EMBL/GenBank/DDBJ databases">
        <authorList>
            <person name="Magalhaes I.L.F."/>
            <person name="Oliveira U."/>
            <person name="Santos F.R."/>
            <person name="Vidigal T.H.D.A."/>
            <person name="Brescovit A.D."/>
            <person name="Santos A.J."/>
        </authorList>
    </citation>
    <scope>NUCLEOTIDE SEQUENCE</scope>
    <source>
        <tissue evidence="1">Shoot tissue taken approximately 20 cm above the soil surface</tissue>
    </source>
</reference>
<evidence type="ECO:0000313" key="1">
    <source>
        <dbReference type="EMBL" id="JAD41024.1"/>
    </source>
</evidence>
<protein>
    <submittedName>
        <fullName evidence="1">Uncharacterized protein</fullName>
    </submittedName>
</protein>
<accession>A0A0A8ZNQ3</accession>
<dbReference type="EMBL" id="GBRH01256871">
    <property type="protein sequence ID" value="JAD41024.1"/>
    <property type="molecule type" value="Transcribed_RNA"/>
</dbReference>
<name>A0A0A8ZNQ3_ARUDO</name>
<proteinExistence type="predicted"/>
<organism evidence="1">
    <name type="scientific">Arundo donax</name>
    <name type="common">Giant reed</name>
    <name type="synonym">Donax arundinaceus</name>
    <dbReference type="NCBI Taxonomy" id="35708"/>
    <lineage>
        <taxon>Eukaryota</taxon>
        <taxon>Viridiplantae</taxon>
        <taxon>Streptophyta</taxon>
        <taxon>Embryophyta</taxon>
        <taxon>Tracheophyta</taxon>
        <taxon>Spermatophyta</taxon>
        <taxon>Magnoliopsida</taxon>
        <taxon>Liliopsida</taxon>
        <taxon>Poales</taxon>
        <taxon>Poaceae</taxon>
        <taxon>PACMAD clade</taxon>
        <taxon>Arundinoideae</taxon>
        <taxon>Arundineae</taxon>
        <taxon>Arundo</taxon>
    </lineage>
</organism>
<sequence>MILGLVKVKCFEL</sequence>
<reference evidence="1" key="2">
    <citation type="journal article" date="2015" name="Data Brief">
        <title>Shoot transcriptome of the giant reed, Arundo donax.</title>
        <authorList>
            <person name="Barrero R.A."/>
            <person name="Guerrero F.D."/>
            <person name="Moolhuijzen P."/>
            <person name="Goolsby J.A."/>
            <person name="Tidwell J."/>
            <person name="Bellgard S.E."/>
            <person name="Bellgard M.I."/>
        </authorList>
    </citation>
    <scope>NUCLEOTIDE SEQUENCE</scope>
    <source>
        <tissue evidence="1">Shoot tissue taken approximately 20 cm above the soil surface</tissue>
    </source>
</reference>